<proteinExistence type="predicted"/>
<feature type="region of interest" description="Disordered" evidence="1">
    <location>
        <begin position="34"/>
        <end position="62"/>
    </location>
</feature>
<evidence type="ECO:0000256" key="1">
    <source>
        <dbReference type="SAM" id="MobiDB-lite"/>
    </source>
</evidence>
<accession>A0AAV7SKI2</accession>
<evidence type="ECO:0000313" key="2">
    <source>
        <dbReference type="EMBL" id="KAJ1164593.1"/>
    </source>
</evidence>
<evidence type="ECO:0000313" key="3">
    <source>
        <dbReference type="Proteomes" id="UP001066276"/>
    </source>
</evidence>
<gene>
    <name evidence="2" type="ORF">NDU88_005029</name>
</gene>
<dbReference type="Proteomes" id="UP001066276">
    <property type="component" value="Chromosome 4_2"/>
</dbReference>
<comment type="caution">
    <text evidence="2">The sequence shown here is derived from an EMBL/GenBank/DDBJ whole genome shotgun (WGS) entry which is preliminary data.</text>
</comment>
<dbReference type="AlphaFoldDB" id="A0AAV7SKI2"/>
<dbReference type="EMBL" id="JANPWB010000008">
    <property type="protein sequence ID" value="KAJ1164593.1"/>
    <property type="molecule type" value="Genomic_DNA"/>
</dbReference>
<feature type="region of interest" description="Disordered" evidence="1">
    <location>
        <begin position="79"/>
        <end position="104"/>
    </location>
</feature>
<feature type="compositionally biased region" description="Basic and acidic residues" evidence="1">
    <location>
        <begin position="44"/>
        <end position="54"/>
    </location>
</feature>
<keyword evidence="3" id="KW-1185">Reference proteome</keyword>
<organism evidence="2 3">
    <name type="scientific">Pleurodeles waltl</name>
    <name type="common">Iberian ribbed newt</name>
    <dbReference type="NCBI Taxonomy" id="8319"/>
    <lineage>
        <taxon>Eukaryota</taxon>
        <taxon>Metazoa</taxon>
        <taxon>Chordata</taxon>
        <taxon>Craniata</taxon>
        <taxon>Vertebrata</taxon>
        <taxon>Euteleostomi</taxon>
        <taxon>Amphibia</taxon>
        <taxon>Batrachia</taxon>
        <taxon>Caudata</taxon>
        <taxon>Salamandroidea</taxon>
        <taxon>Salamandridae</taxon>
        <taxon>Pleurodelinae</taxon>
        <taxon>Pleurodeles</taxon>
    </lineage>
</organism>
<protein>
    <submittedName>
        <fullName evidence="2">Uncharacterized protein</fullName>
    </submittedName>
</protein>
<reference evidence="2" key="1">
    <citation type="journal article" date="2022" name="bioRxiv">
        <title>Sequencing and chromosome-scale assembly of the giantPleurodeles waltlgenome.</title>
        <authorList>
            <person name="Brown T."/>
            <person name="Elewa A."/>
            <person name="Iarovenko S."/>
            <person name="Subramanian E."/>
            <person name="Araus A.J."/>
            <person name="Petzold A."/>
            <person name="Susuki M."/>
            <person name="Suzuki K.-i.T."/>
            <person name="Hayashi T."/>
            <person name="Toyoda A."/>
            <person name="Oliveira C."/>
            <person name="Osipova E."/>
            <person name="Leigh N.D."/>
            <person name="Simon A."/>
            <person name="Yun M.H."/>
        </authorList>
    </citation>
    <scope>NUCLEOTIDE SEQUENCE</scope>
    <source>
        <strain evidence="2">20211129_DDA</strain>
        <tissue evidence="2">Liver</tissue>
    </source>
</reference>
<name>A0AAV7SKI2_PLEWA</name>
<sequence>MPKLLPWGGTVREGRRLQATCREKEARLPGILRSRRSETAASEAAERAGKEMPRLSDAQVRNALTERDEHRLVERAAVNARARRKNSSLKEGGGTGIKITRSGK</sequence>